<dbReference type="PANTHER" id="PTHR34473">
    <property type="entry name" value="UPF0699 TRANSMEMBRANE PROTEIN YDBS"/>
    <property type="match status" value="1"/>
</dbReference>
<feature type="transmembrane region" description="Helical" evidence="2">
    <location>
        <begin position="257"/>
        <end position="277"/>
    </location>
</feature>
<dbReference type="InterPro" id="IPR005182">
    <property type="entry name" value="YdbS-like_PH"/>
</dbReference>
<evidence type="ECO:0000256" key="1">
    <source>
        <dbReference type="SAM" id="MobiDB-lite"/>
    </source>
</evidence>
<feature type="region of interest" description="Disordered" evidence="1">
    <location>
        <begin position="151"/>
        <end position="181"/>
    </location>
</feature>
<dbReference type="Pfam" id="PF03703">
    <property type="entry name" value="bPH_2"/>
    <property type="match status" value="1"/>
</dbReference>
<dbReference type="eggNOG" id="COG3428">
    <property type="taxonomic scope" value="Bacteria"/>
</dbReference>
<comment type="caution">
    <text evidence="4">The sequence shown here is derived from an EMBL/GenBank/DDBJ whole genome shotgun (WGS) entry which is preliminary data.</text>
</comment>
<gene>
    <name evidence="4" type="ORF">HMPREF0620_0742</name>
</gene>
<feature type="domain" description="YdbS-like PH" evidence="3">
    <location>
        <begin position="61"/>
        <end position="139"/>
    </location>
</feature>
<evidence type="ECO:0000259" key="3">
    <source>
        <dbReference type="Pfam" id="PF03703"/>
    </source>
</evidence>
<dbReference type="RefSeq" id="WP_006289119.1">
    <property type="nucleotide sequence ID" value="NZ_AP012333.1"/>
</dbReference>
<keyword evidence="2" id="KW-1133">Transmembrane helix</keyword>
<feature type="compositionally biased region" description="Polar residues" evidence="1">
    <location>
        <begin position="165"/>
        <end position="181"/>
    </location>
</feature>
<evidence type="ECO:0000256" key="2">
    <source>
        <dbReference type="SAM" id="Phobius"/>
    </source>
</evidence>
<dbReference type="AlphaFoldDB" id="E6K1Q6"/>
<keyword evidence="5" id="KW-1185">Reference proteome</keyword>
<dbReference type="PATRIC" id="fig|864564.6.peg.971"/>
<proteinExistence type="predicted"/>
<organism evidence="4 5">
    <name type="scientific">Parascardovia denticolens DSM 10105 = JCM 12538</name>
    <dbReference type="NCBI Taxonomy" id="864564"/>
    <lineage>
        <taxon>Bacteria</taxon>
        <taxon>Bacillati</taxon>
        <taxon>Actinomycetota</taxon>
        <taxon>Actinomycetes</taxon>
        <taxon>Bifidobacteriales</taxon>
        <taxon>Bifidobacteriaceae</taxon>
        <taxon>Parascardovia</taxon>
    </lineage>
</organism>
<accession>E6K1Q6</accession>
<dbReference type="Proteomes" id="UP000004946">
    <property type="component" value="Chromosome"/>
</dbReference>
<dbReference type="HOGENOM" id="CLU_675876_0_0_11"/>
<evidence type="ECO:0000313" key="5">
    <source>
        <dbReference type="Proteomes" id="UP000004946"/>
    </source>
</evidence>
<dbReference type="PANTHER" id="PTHR34473:SF2">
    <property type="entry name" value="UPF0699 TRANSMEMBRANE PROTEIN YDBT"/>
    <property type="match status" value="1"/>
</dbReference>
<name>E6K1Q6_PARDN</name>
<feature type="transmembrane region" description="Helical" evidence="2">
    <location>
        <begin position="12"/>
        <end position="34"/>
    </location>
</feature>
<sequence length="407" mass="45921">MEKFSPFLILSRLWHHAFSSATAIAGLMASILAFHGTARVVLEVISLYYLFTRFYLLFYDWLTTRYQVTDTGLVLRKGFITQRQIQVAWKDIKFVSESADPILQWKHLSSATLSQMTDSTGEIKLYAIPHTQLERIKKLIGESVSSVSSKAMNLGKGENRPRTEAASNGSKALPSQDSFVESSMVEDSAKAKAKSQRITRKLRLRDYFLIGFTYAQFIILIPTLFPIARTIIFRQKYDTDIIHQLNFFTSIPTNEKIAIIVMTILLGLGYGTFLSWIKYSRIEVRLLATGYSYTAGLIEKKEYFIPSSSIDSIMISQNILMRLTGRYQLSVMAGGNHEEKSNYCLMPLESAETIRRFLGTIPSSATMAHVFDKQKTKGTLSPFPWRSSSPESCPCSFLSTSSGNSGW</sequence>
<dbReference type="KEGG" id="pdo:PSDT_0887"/>
<protein>
    <recommendedName>
        <fullName evidence="3">YdbS-like PH domain-containing protein</fullName>
    </recommendedName>
</protein>
<reference evidence="4 5" key="1">
    <citation type="submission" date="2010-12" db="EMBL/GenBank/DDBJ databases">
        <authorList>
            <person name="Muzny D."/>
            <person name="Qin X."/>
            <person name="Buhay C."/>
            <person name="Dugan-Rocha S."/>
            <person name="Ding Y."/>
            <person name="Chen G."/>
            <person name="Hawes A."/>
            <person name="Holder M."/>
            <person name="Jhangiani S."/>
            <person name="Johnson A."/>
            <person name="Khan Z."/>
            <person name="Li Z."/>
            <person name="Liu W."/>
            <person name="Liu X."/>
            <person name="Perez L."/>
            <person name="Shen H."/>
            <person name="Wang Q."/>
            <person name="Watt J."/>
            <person name="Xi L."/>
            <person name="Xin Y."/>
            <person name="Zhou J."/>
            <person name="Deng J."/>
            <person name="Jiang H."/>
            <person name="Liu Y."/>
            <person name="Qu J."/>
            <person name="Song X.-Z."/>
            <person name="Zhang L."/>
            <person name="Villasana D."/>
            <person name="Johnson A."/>
            <person name="Liu J."/>
            <person name="Liyanage D."/>
            <person name="Lorensuhewa L."/>
            <person name="Robinson T."/>
            <person name="Song A."/>
            <person name="Song B.-B."/>
            <person name="Dinh H."/>
            <person name="Thornton R."/>
            <person name="Coyle M."/>
            <person name="Francisco L."/>
            <person name="Jackson L."/>
            <person name="Javaid M."/>
            <person name="Korchina V."/>
            <person name="Kovar C."/>
            <person name="Mata R."/>
            <person name="Mathew T."/>
            <person name="Ngo R."/>
            <person name="Nguyen L."/>
            <person name="Nguyen N."/>
            <person name="Okwuonu G."/>
            <person name="Ongeri F."/>
            <person name="Pham C."/>
            <person name="Simmons D."/>
            <person name="Wilczek-Boney K."/>
            <person name="Hale W."/>
            <person name="Jakkamsetti A."/>
            <person name="Pham P."/>
            <person name="Ruth R."/>
            <person name="San Lucas F."/>
            <person name="Warren J."/>
            <person name="Zhang J."/>
            <person name="Zhao Z."/>
            <person name="Zhou C."/>
            <person name="Zhu D."/>
            <person name="Lee S."/>
            <person name="Bess C."/>
            <person name="Blankenburg K."/>
            <person name="Forbes L."/>
            <person name="Fu Q."/>
            <person name="Gubbala S."/>
            <person name="Hirani K."/>
            <person name="Jayaseelan J.C."/>
            <person name="Lara F."/>
            <person name="Munidasa M."/>
            <person name="Palculict T."/>
            <person name="Patil S."/>
            <person name="Pu L.-L."/>
            <person name="Saada N."/>
            <person name="Tang L."/>
            <person name="Weissenberger G."/>
            <person name="Zhu Y."/>
            <person name="Hemphill L."/>
            <person name="Shang Y."/>
            <person name="Youmans B."/>
            <person name="Ayvaz T."/>
            <person name="Ross M."/>
            <person name="Santibanez J."/>
            <person name="Aqrawi P."/>
            <person name="Gross S."/>
            <person name="Joshi V."/>
            <person name="Fowler G."/>
            <person name="Nazareth L."/>
            <person name="Reid J."/>
            <person name="Worley K."/>
            <person name="Petrosino J."/>
            <person name="Highlander S."/>
            <person name="Gibbs R."/>
        </authorList>
    </citation>
    <scope>NUCLEOTIDE SEQUENCE [LARGE SCALE GENOMIC DNA]</scope>
    <source>
        <strain evidence="4 5">DSM 10105</strain>
    </source>
</reference>
<feature type="transmembrane region" description="Helical" evidence="2">
    <location>
        <begin position="207"/>
        <end position="228"/>
    </location>
</feature>
<dbReference type="EMBL" id="AEON01000001">
    <property type="protein sequence ID" value="EFT83737.1"/>
    <property type="molecule type" value="Genomic_DNA"/>
</dbReference>
<feature type="transmembrane region" description="Helical" evidence="2">
    <location>
        <begin position="40"/>
        <end position="58"/>
    </location>
</feature>
<evidence type="ECO:0000313" key="4">
    <source>
        <dbReference type="EMBL" id="EFT83737.1"/>
    </source>
</evidence>
<keyword evidence="2" id="KW-0472">Membrane</keyword>
<keyword evidence="2" id="KW-0812">Transmembrane</keyword>